<dbReference type="GO" id="GO:0003905">
    <property type="term" value="F:alkylbase DNA N-glycosylase activity"/>
    <property type="evidence" value="ECO:0007669"/>
    <property type="project" value="UniProtKB-EC"/>
</dbReference>
<dbReference type="NCBIfam" id="TIGR00567">
    <property type="entry name" value="3mg"/>
    <property type="match status" value="1"/>
</dbReference>
<feature type="region of interest" description="Disordered" evidence="6">
    <location>
        <begin position="1"/>
        <end position="20"/>
    </location>
</feature>
<dbReference type="PANTHER" id="PTHR10429:SF0">
    <property type="entry name" value="DNA-3-METHYLADENINE GLYCOSYLASE"/>
    <property type="match status" value="1"/>
</dbReference>
<evidence type="ECO:0000256" key="6">
    <source>
        <dbReference type="SAM" id="MobiDB-lite"/>
    </source>
</evidence>
<dbReference type="InterPro" id="IPR036995">
    <property type="entry name" value="MPG_sf"/>
</dbReference>
<dbReference type="Proteomes" id="UP001519290">
    <property type="component" value="Unassembled WGS sequence"/>
</dbReference>
<evidence type="ECO:0000256" key="1">
    <source>
        <dbReference type="ARBA" id="ARBA00009232"/>
    </source>
</evidence>
<accession>A0ABS4X5L1</accession>
<dbReference type="InterPro" id="IPR011034">
    <property type="entry name" value="Formyl_transferase-like_C_sf"/>
</dbReference>
<dbReference type="EMBL" id="JAGIOD010000002">
    <property type="protein sequence ID" value="MBP2383004.1"/>
    <property type="molecule type" value="Genomic_DNA"/>
</dbReference>
<evidence type="ECO:0000256" key="2">
    <source>
        <dbReference type="ARBA" id="ARBA00022763"/>
    </source>
</evidence>
<gene>
    <name evidence="7" type="ORF">JOF43_002993</name>
</gene>
<dbReference type="PANTHER" id="PTHR10429">
    <property type="entry name" value="DNA-3-METHYLADENINE GLYCOSYLASE"/>
    <property type="match status" value="1"/>
</dbReference>
<keyword evidence="8" id="KW-1185">Reference proteome</keyword>
<evidence type="ECO:0000313" key="7">
    <source>
        <dbReference type="EMBL" id="MBP2383004.1"/>
    </source>
</evidence>
<keyword evidence="3 5" id="KW-0378">Hydrolase</keyword>
<evidence type="ECO:0000313" key="8">
    <source>
        <dbReference type="Proteomes" id="UP001519290"/>
    </source>
</evidence>
<dbReference type="SUPFAM" id="SSF50486">
    <property type="entry name" value="FMT C-terminal domain-like"/>
    <property type="match status" value="1"/>
</dbReference>
<comment type="similarity">
    <text evidence="1 5">Belongs to the DNA glycosylase MPG family.</text>
</comment>
<dbReference type="RefSeq" id="WP_342592195.1">
    <property type="nucleotide sequence ID" value="NZ_BAAAJW010000005.1"/>
</dbReference>
<sequence>MRPDSHPIPRNDSLPDAASAPPLPRTFCDRDVLELAPLLLGCVLVGRGVALRITEVEAYVGAQDPGSHAYRGRTARNATMFGEPGHLYVYRHMGLHSCMNVVADVEGIGTGCLIRAGEILDGTDLAYRRRLAGGTCHRDRDLARGPGRATVACGITYVEDGLDLCDPGSGMHLAGRLDPRDLAAGEAPGSAPLMPHPRLAAGPRIGLREEASHPQHYPWRYRIAGDPTVSGSGRQNA</sequence>
<reference evidence="7 8" key="1">
    <citation type="submission" date="2021-03" db="EMBL/GenBank/DDBJ databases">
        <title>Sequencing the genomes of 1000 actinobacteria strains.</title>
        <authorList>
            <person name="Klenk H.-P."/>
        </authorList>
    </citation>
    <scope>NUCLEOTIDE SEQUENCE [LARGE SCALE GENOMIC DNA]</scope>
    <source>
        <strain evidence="7 8">DSM 14566</strain>
    </source>
</reference>
<dbReference type="Gene3D" id="3.10.300.10">
    <property type="entry name" value="Methylpurine-DNA glycosylase (MPG)"/>
    <property type="match status" value="1"/>
</dbReference>
<dbReference type="Pfam" id="PF02245">
    <property type="entry name" value="Pur_DNA_glyco"/>
    <property type="match status" value="1"/>
</dbReference>
<protein>
    <recommendedName>
        <fullName evidence="5">Putative 3-methyladenine DNA glycosylase</fullName>
        <ecNumber evidence="5">3.2.2.-</ecNumber>
    </recommendedName>
</protein>
<dbReference type="CDD" id="cd00540">
    <property type="entry name" value="AAG"/>
    <property type="match status" value="1"/>
</dbReference>
<proteinExistence type="inferred from homology"/>
<dbReference type="InterPro" id="IPR003180">
    <property type="entry name" value="MPG"/>
</dbReference>
<dbReference type="NCBIfam" id="NF002003">
    <property type="entry name" value="PRK00802.1-3"/>
    <property type="match status" value="1"/>
</dbReference>
<keyword evidence="2 5" id="KW-0227">DNA damage</keyword>
<evidence type="ECO:0000256" key="3">
    <source>
        <dbReference type="ARBA" id="ARBA00022801"/>
    </source>
</evidence>
<name>A0ABS4X5L1_9MICO</name>
<evidence type="ECO:0000256" key="4">
    <source>
        <dbReference type="ARBA" id="ARBA00023204"/>
    </source>
</evidence>
<dbReference type="HAMAP" id="MF_00527">
    <property type="entry name" value="3MGH"/>
    <property type="match status" value="1"/>
</dbReference>
<dbReference type="EC" id="3.2.2.-" evidence="5"/>
<evidence type="ECO:0000256" key="5">
    <source>
        <dbReference type="HAMAP-Rule" id="MF_00527"/>
    </source>
</evidence>
<keyword evidence="7" id="KW-0326">Glycosidase</keyword>
<comment type="caution">
    <text evidence="7">The sequence shown here is derived from an EMBL/GenBank/DDBJ whole genome shotgun (WGS) entry which is preliminary data.</text>
</comment>
<organism evidence="7 8">
    <name type="scientific">Brachybacterium sacelli</name>
    <dbReference type="NCBI Taxonomy" id="173364"/>
    <lineage>
        <taxon>Bacteria</taxon>
        <taxon>Bacillati</taxon>
        <taxon>Actinomycetota</taxon>
        <taxon>Actinomycetes</taxon>
        <taxon>Micrococcales</taxon>
        <taxon>Dermabacteraceae</taxon>
        <taxon>Brachybacterium</taxon>
    </lineage>
</organism>
<keyword evidence="4 5" id="KW-0234">DNA repair</keyword>